<organism evidence="1 2">
    <name type="scientific">Acidisarcina polymorpha</name>
    <dbReference type="NCBI Taxonomy" id="2211140"/>
    <lineage>
        <taxon>Bacteria</taxon>
        <taxon>Pseudomonadati</taxon>
        <taxon>Acidobacteriota</taxon>
        <taxon>Terriglobia</taxon>
        <taxon>Terriglobales</taxon>
        <taxon>Acidobacteriaceae</taxon>
        <taxon>Acidisarcina</taxon>
    </lineage>
</organism>
<dbReference type="KEGG" id="abas:ACPOL_3392"/>
<protein>
    <submittedName>
        <fullName evidence="1">Uncharacterized protein</fullName>
    </submittedName>
</protein>
<accession>A0A2Z5G0W0</accession>
<evidence type="ECO:0000313" key="1">
    <source>
        <dbReference type="EMBL" id="AXC12679.1"/>
    </source>
</evidence>
<dbReference type="EMBL" id="CP030840">
    <property type="protein sequence ID" value="AXC12679.1"/>
    <property type="molecule type" value="Genomic_DNA"/>
</dbReference>
<reference evidence="1 2" key="1">
    <citation type="journal article" date="2018" name="Front. Microbiol.">
        <title>Hydrolytic Capabilities as a Key to Environmental Success: Chitinolytic and Cellulolytic Acidobacteria From Acidic Sub-arctic Soils and Boreal Peatlands.</title>
        <authorList>
            <person name="Belova S.E."/>
            <person name="Ravin N.V."/>
            <person name="Pankratov T.A."/>
            <person name="Rakitin A.L."/>
            <person name="Ivanova A.A."/>
            <person name="Beletsky A.V."/>
            <person name="Mardanov A.V."/>
            <person name="Sinninghe Damste J.S."/>
            <person name="Dedysh S.N."/>
        </authorList>
    </citation>
    <scope>NUCLEOTIDE SEQUENCE [LARGE SCALE GENOMIC DNA]</scope>
    <source>
        <strain evidence="1 2">SBC82</strain>
    </source>
</reference>
<name>A0A2Z5G0W0_9BACT</name>
<sequence length="192" mass="20382">MRVYERLRRQLSATVGVDGFQALASRALALARSESPDLNTVQVTANGGLSGLGEIEGHGEADDGEAGMILIAQLLGLFLTFLGEATTLGLIEDLRLQVDLGTESATTNFESDGPAIAAAFNDLLVEIDRLRKVSARIETLADKHAGMEDGLVSVAGNIRSIAAVLDVFTLIRSKAGGPQDELPDLQTDRYMN</sequence>
<dbReference type="AlphaFoldDB" id="A0A2Z5G0W0"/>
<gene>
    <name evidence="1" type="ORF">ACPOL_3392</name>
</gene>
<keyword evidence="2" id="KW-1185">Reference proteome</keyword>
<dbReference type="Proteomes" id="UP000253606">
    <property type="component" value="Chromosome"/>
</dbReference>
<proteinExistence type="predicted"/>
<evidence type="ECO:0000313" key="2">
    <source>
        <dbReference type="Proteomes" id="UP000253606"/>
    </source>
</evidence>